<dbReference type="eggNOG" id="ENOG502Z931">
    <property type="taxonomic scope" value="Bacteria"/>
</dbReference>
<dbReference type="HOGENOM" id="CLU_080349_0_0_11"/>
<accession>F2UYC2</accession>
<dbReference type="AlphaFoldDB" id="F2UYC2"/>
<evidence type="ECO:0000313" key="2">
    <source>
        <dbReference type="Proteomes" id="UP000004668"/>
    </source>
</evidence>
<organism evidence="1 2">
    <name type="scientific">Actinomyces viscosus C505</name>
    <dbReference type="NCBI Taxonomy" id="562973"/>
    <lineage>
        <taxon>Bacteria</taxon>
        <taxon>Bacillati</taxon>
        <taxon>Actinomycetota</taxon>
        <taxon>Actinomycetes</taxon>
        <taxon>Actinomycetales</taxon>
        <taxon>Actinomycetaceae</taxon>
        <taxon>Actinomyces</taxon>
    </lineage>
</organism>
<dbReference type="EMBL" id="ACRE02000062">
    <property type="protein sequence ID" value="EGE38223.2"/>
    <property type="molecule type" value="Genomic_DNA"/>
</dbReference>
<dbReference type="InterPro" id="IPR015278">
    <property type="entry name" value="BglII-like"/>
</dbReference>
<dbReference type="InterPro" id="IPR011335">
    <property type="entry name" value="Restrct_endonuc-II-like"/>
</dbReference>
<protein>
    <recommendedName>
        <fullName evidence="3">Restriction endonuclease BglII</fullName>
    </recommendedName>
</protein>
<comment type="caution">
    <text evidence="1">The sequence shown here is derived from an EMBL/GenBank/DDBJ whole genome shotgun (WGS) entry which is preliminary data.</text>
</comment>
<dbReference type="SUPFAM" id="SSF52980">
    <property type="entry name" value="Restriction endonuclease-like"/>
    <property type="match status" value="1"/>
</dbReference>
<dbReference type="Proteomes" id="UP000004668">
    <property type="component" value="Unassembled WGS sequence"/>
</dbReference>
<reference evidence="1 2" key="2">
    <citation type="submission" date="2011-10" db="EMBL/GenBank/DDBJ databases">
        <title>The Genome Sequence of Actinomyces viscosus C505.</title>
        <authorList>
            <consortium name="The Broad Institute Genome Sequencing Platform"/>
            <consortium name="The Broad Institute Genome Sequencing Center for Infectious Disease"/>
            <person name="Earl A."/>
            <person name="Ward D."/>
            <person name="Feldgarden M."/>
            <person name="Gevers D."/>
            <person name="Sibley C.D."/>
            <person name="Field T.R."/>
            <person name="Grinwis M."/>
            <person name="Eshaghurshan C.S."/>
            <person name="Surette M.G."/>
            <person name="Young S.K."/>
            <person name="Zeng Q."/>
            <person name="Gargeya S."/>
            <person name="Fitzgerald M."/>
            <person name="Haas B."/>
            <person name="Abouelleil A."/>
            <person name="Alvarado L."/>
            <person name="Arachchi H.M."/>
            <person name="Berlin A."/>
            <person name="Brown A."/>
            <person name="Chapman S.B."/>
            <person name="Chen Z."/>
            <person name="Dunbar C."/>
            <person name="Freedman E."/>
            <person name="Gearin G."/>
            <person name="Goldberg J."/>
            <person name="Griggs A."/>
            <person name="Gujja S."/>
            <person name="Heiman D."/>
            <person name="Howarth C."/>
            <person name="Larson L."/>
            <person name="Lui A."/>
            <person name="MacDonald P.J.P."/>
            <person name="Montmayeur A."/>
            <person name="Murphy C."/>
            <person name="Neiman D."/>
            <person name="Pearson M."/>
            <person name="Priest M."/>
            <person name="Roberts A."/>
            <person name="Saif S."/>
            <person name="Shea T."/>
            <person name="Shenoy N."/>
            <person name="Sisk P."/>
            <person name="Stolte C."/>
            <person name="Sykes S."/>
            <person name="Wortman J."/>
            <person name="Nusbaum C."/>
            <person name="Birren B."/>
        </authorList>
    </citation>
    <scope>NUCLEOTIDE SEQUENCE [LARGE SCALE GENOMIC DNA]</scope>
    <source>
        <strain evidence="1 2">C505</strain>
    </source>
</reference>
<evidence type="ECO:0000313" key="1">
    <source>
        <dbReference type="EMBL" id="EGE38223.2"/>
    </source>
</evidence>
<dbReference type="Pfam" id="PF09195">
    <property type="entry name" value="Endonuc-BglII"/>
    <property type="match status" value="1"/>
</dbReference>
<name>F2UYC2_ACTVI</name>
<dbReference type="GO" id="GO:0009307">
    <property type="term" value="P:DNA restriction-modification system"/>
    <property type="evidence" value="ECO:0007669"/>
    <property type="project" value="InterPro"/>
</dbReference>
<reference evidence="2" key="1">
    <citation type="submission" date="2010-02" db="EMBL/GenBank/DDBJ databases">
        <title>The Genome Sequence of Prevotella oris strain C735.</title>
        <authorList>
            <consortium name="The Broad Institute Genome Sequencing Platform"/>
            <person name="Ward D."/>
            <person name="Feldgarden M."/>
            <person name="Earl A."/>
            <person name="Young S.K."/>
            <person name="Zeng Q."/>
            <person name="Koehrsen M."/>
            <person name="Alvarado L."/>
            <person name="Berlin A."/>
            <person name="Bochicchio J."/>
            <person name="Borenstein D."/>
            <person name="Chapman S.B."/>
            <person name="Chen Z."/>
            <person name="Engels R."/>
            <person name="Freedman E."/>
            <person name="Gellesch M."/>
            <person name="Goldberg J."/>
            <person name="Griggs A."/>
            <person name="Gujja S."/>
            <person name="Heilman E."/>
            <person name="Heiman D."/>
            <person name="Hepburn T."/>
            <person name="Howarth C."/>
            <person name="Jen D."/>
            <person name="Larson L."/>
            <person name="Mehta T."/>
            <person name="Park D."/>
            <person name="Pearson M."/>
            <person name="Roberts A."/>
            <person name="Saif S."/>
            <person name="Shea T."/>
            <person name="Shenoy N."/>
            <person name="Sisk P."/>
            <person name="Stolte C."/>
            <person name="Sykes S."/>
            <person name="Thomson T."/>
            <person name="Walk T."/>
            <person name="White J."/>
            <person name="Yandava C."/>
            <person name="Sibley C.D."/>
            <person name="Field T.R."/>
            <person name="Grinwis M."/>
            <person name="Eshaghurshan C.S."/>
            <person name="Surette M.G."/>
            <person name="Haas B."/>
            <person name="Nusbaum C."/>
            <person name="Birren B."/>
        </authorList>
    </citation>
    <scope>NUCLEOTIDE SEQUENCE [LARGE SCALE GENOMIC DNA]</scope>
    <source>
        <strain evidence="2">C505</strain>
    </source>
</reference>
<dbReference type="GO" id="GO:0009036">
    <property type="term" value="F:type II site-specific deoxyribonuclease activity"/>
    <property type="evidence" value="ECO:0007669"/>
    <property type="project" value="InterPro"/>
</dbReference>
<proteinExistence type="predicted"/>
<sequence length="241" mass="27342">MIWRMNLTESFNDVFPEDVRSRYFLRETRNATTILRATNPELFDELTTVLNKFEIISDDLLRAGGQESGLARRFNKELRSRGWREARVDTEIKLELCIMPYKSAGETRKTVTSTPVSNKGYKVDNFKGRVALDLEWNAKDGNLDRDISAYRALYDAGFIDVGVIVTRTQEDLHNFATRLRLQHGMSEDEAKKMLATTTTTNLEKLVPRMTRGDGGGCPLLAIAISSNTFENSPTRQPEPLS</sequence>
<gene>
    <name evidence="1" type="ORF">HMPREF0059_01077</name>
</gene>
<evidence type="ECO:0008006" key="3">
    <source>
        <dbReference type="Google" id="ProtNLM"/>
    </source>
</evidence>